<evidence type="ECO:0000313" key="3">
    <source>
        <dbReference type="Proteomes" id="UP000696573"/>
    </source>
</evidence>
<sequence length="134" mass="15063">MEYSRRRDTSGEDLKTTGPPLTGFASHVETVLMKDPDPSLEKHAVAVAIISREGNVKVMFVWDSDRWQTGKQVTAEQHMFYHEDGICEISGIVDGIPSIGWSRHTHAQIRQNTTHSSLSTTTNMTTDLRLHETL</sequence>
<dbReference type="EMBL" id="CABFNQ020000741">
    <property type="protein sequence ID" value="CAH0031390.1"/>
    <property type="molecule type" value="Genomic_DNA"/>
</dbReference>
<name>A0A9N9VTB0_9HYPO</name>
<evidence type="ECO:0000256" key="1">
    <source>
        <dbReference type="SAM" id="MobiDB-lite"/>
    </source>
</evidence>
<accession>A0A9N9VTB0</accession>
<dbReference type="OrthoDB" id="10354886at2759"/>
<organism evidence="2 3">
    <name type="scientific">Clonostachys rhizophaga</name>
    <dbReference type="NCBI Taxonomy" id="160324"/>
    <lineage>
        <taxon>Eukaryota</taxon>
        <taxon>Fungi</taxon>
        <taxon>Dikarya</taxon>
        <taxon>Ascomycota</taxon>
        <taxon>Pezizomycotina</taxon>
        <taxon>Sordariomycetes</taxon>
        <taxon>Hypocreomycetidae</taxon>
        <taxon>Hypocreales</taxon>
        <taxon>Bionectriaceae</taxon>
        <taxon>Clonostachys</taxon>
    </lineage>
</organism>
<feature type="compositionally biased region" description="Basic and acidic residues" evidence="1">
    <location>
        <begin position="1"/>
        <end position="15"/>
    </location>
</feature>
<gene>
    <name evidence="2" type="ORF">CRHIZ90672A_00009861</name>
</gene>
<proteinExistence type="predicted"/>
<dbReference type="Proteomes" id="UP000696573">
    <property type="component" value="Unassembled WGS sequence"/>
</dbReference>
<protein>
    <submittedName>
        <fullName evidence="2">Uncharacterized protein</fullName>
    </submittedName>
</protein>
<feature type="region of interest" description="Disordered" evidence="1">
    <location>
        <begin position="1"/>
        <end position="20"/>
    </location>
</feature>
<keyword evidence="3" id="KW-1185">Reference proteome</keyword>
<reference evidence="2" key="1">
    <citation type="submission" date="2021-10" db="EMBL/GenBank/DDBJ databases">
        <authorList>
            <person name="Piombo E."/>
        </authorList>
    </citation>
    <scope>NUCLEOTIDE SEQUENCE</scope>
</reference>
<dbReference type="AlphaFoldDB" id="A0A9N9VTB0"/>
<evidence type="ECO:0000313" key="2">
    <source>
        <dbReference type="EMBL" id="CAH0031390.1"/>
    </source>
</evidence>
<comment type="caution">
    <text evidence="2">The sequence shown here is derived from an EMBL/GenBank/DDBJ whole genome shotgun (WGS) entry which is preliminary data.</text>
</comment>